<name>A0ACB8AZN0_9AGAM</name>
<keyword evidence="2" id="KW-1185">Reference proteome</keyword>
<comment type="caution">
    <text evidence="1">The sequence shown here is derived from an EMBL/GenBank/DDBJ whole genome shotgun (WGS) entry which is preliminary data.</text>
</comment>
<proteinExistence type="predicted"/>
<protein>
    <submittedName>
        <fullName evidence="1">Uncharacterized protein</fullName>
    </submittedName>
</protein>
<evidence type="ECO:0000313" key="2">
    <source>
        <dbReference type="Proteomes" id="UP000790709"/>
    </source>
</evidence>
<sequence>MASPNYLPPLIGDGNGQFRVHVVGNSGVGKSTLGARLARTLNVPFISLDTLHWAPGWVELEGDEFRAAVSSAFDAAERQGGWVADGNYTRYVGDMIAQRGTDTVWLDPPLLLYLPRLIWRTVSRSLGLGAEQCSPGCNETLTRALFTSDSIIWWCITHHRSARRREEARMRTKGVEVGGTMRRIGGWGGDLKAWMGQVEDMVKGK</sequence>
<accession>A0ACB8AZN0</accession>
<dbReference type="EMBL" id="MU266868">
    <property type="protein sequence ID" value="KAH7918043.1"/>
    <property type="molecule type" value="Genomic_DNA"/>
</dbReference>
<dbReference type="Proteomes" id="UP000790709">
    <property type="component" value="Unassembled WGS sequence"/>
</dbReference>
<gene>
    <name evidence="1" type="ORF">BV22DRAFT_1100706</name>
</gene>
<reference evidence="1" key="1">
    <citation type="journal article" date="2021" name="New Phytol.">
        <title>Evolutionary innovations through gain and loss of genes in the ectomycorrhizal Boletales.</title>
        <authorList>
            <person name="Wu G."/>
            <person name="Miyauchi S."/>
            <person name="Morin E."/>
            <person name="Kuo A."/>
            <person name="Drula E."/>
            <person name="Varga T."/>
            <person name="Kohler A."/>
            <person name="Feng B."/>
            <person name="Cao Y."/>
            <person name="Lipzen A."/>
            <person name="Daum C."/>
            <person name="Hundley H."/>
            <person name="Pangilinan J."/>
            <person name="Johnson J."/>
            <person name="Barry K."/>
            <person name="LaButti K."/>
            <person name="Ng V."/>
            <person name="Ahrendt S."/>
            <person name="Min B."/>
            <person name="Choi I.G."/>
            <person name="Park H."/>
            <person name="Plett J.M."/>
            <person name="Magnuson J."/>
            <person name="Spatafora J.W."/>
            <person name="Nagy L.G."/>
            <person name="Henrissat B."/>
            <person name="Grigoriev I.V."/>
            <person name="Yang Z.L."/>
            <person name="Xu J."/>
            <person name="Martin F.M."/>
        </authorList>
    </citation>
    <scope>NUCLEOTIDE SEQUENCE</scope>
    <source>
        <strain evidence="1">KUC20120723A-06</strain>
    </source>
</reference>
<organism evidence="1 2">
    <name type="scientific">Leucogyrophana mollusca</name>
    <dbReference type="NCBI Taxonomy" id="85980"/>
    <lineage>
        <taxon>Eukaryota</taxon>
        <taxon>Fungi</taxon>
        <taxon>Dikarya</taxon>
        <taxon>Basidiomycota</taxon>
        <taxon>Agaricomycotina</taxon>
        <taxon>Agaricomycetes</taxon>
        <taxon>Agaricomycetidae</taxon>
        <taxon>Boletales</taxon>
        <taxon>Boletales incertae sedis</taxon>
        <taxon>Leucogyrophana</taxon>
    </lineage>
</organism>
<evidence type="ECO:0000313" key="1">
    <source>
        <dbReference type="EMBL" id="KAH7918043.1"/>
    </source>
</evidence>